<dbReference type="Proteomes" id="UP000230233">
    <property type="component" value="Chromosome I"/>
</dbReference>
<dbReference type="OrthoDB" id="5863138at2759"/>
<organism evidence="2 3">
    <name type="scientific">Caenorhabditis nigoni</name>
    <dbReference type="NCBI Taxonomy" id="1611254"/>
    <lineage>
        <taxon>Eukaryota</taxon>
        <taxon>Metazoa</taxon>
        <taxon>Ecdysozoa</taxon>
        <taxon>Nematoda</taxon>
        <taxon>Chromadorea</taxon>
        <taxon>Rhabditida</taxon>
        <taxon>Rhabditina</taxon>
        <taxon>Rhabditomorpha</taxon>
        <taxon>Rhabditoidea</taxon>
        <taxon>Rhabditidae</taxon>
        <taxon>Peloderinae</taxon>
        <taxon>Caenorhabditis</taxon>
    </lineage>
</organism>
<dbReference type="SUPFAM" id="SSF56436">
    <property type="entry name" value="C-type lectin-like"/>
    <property type="match status" value="1"/>
</dbReference>
<protein>
    <recommendedName>
        <fullName evidence="1">PAN-3 domain-containing protein</fullName>
    </recommendedName>
</protein>
<dbReference type="EMBL" id="PDUG01000001">
    <property type="protein sequence ID" value="PIC53740.1"/>
    <property type="molecule type" value="Genomic_DNA"/>
</dbReference>
<reference evidence="3" key="1">
    <citation type="submission" date="2017-10" db="EMBL/GenBank/DDBJ databases">
        <title>Rapid genome shrinkage in a self-fertile nematode reveals novel sperm competition proteins.</title>
        <authorList>
            <person name="Yin D."/>
            <person name="Schwarz E.M."/>
            <person name="Thomas C.G."/>
            <person name="Felde R.L."/>
            <person name="Korf I.F."/>
            <person name="Cutter A.D."/>
            <person name="Schartner C.M."/>
            <person name="Ralston E.J."/>
            <person name="Meyer B.J."/>
            <person name="Haag E.S."/>
        </authorList>
    </citation>
    <scope>NUCLEOTIDE SEQUENCE [LARGE SCALE GENOMIC DNA]</scope>
    <source>
        <strain evidence="3">JU1422</strain>
    </source>
</reference>
<dbReference type="InterPro" id="IPR006583">
    <property type="entry name" value="PAN-3_domain"/>
</dbReference>
<dbReference type="InterPro" id="IPR016187">
    <property type="entry name" value="CTDL_fold"/>
</dbReference>
<keyword evidence="3" id="KW-1185">Reference proteome</keyword>
<feature type="domain" description="PAN-3" evidence="1">
    <location>
        <begin position="1"/>
        <end position="107"/>
    </location>
</feature>
<dbReference type="PANTHER" id="PTHR47629">
    <property type="entry name" value="C-TYPE LECTIN-RELATED"/>
    <property type="match status" value="1"/>
</dbReference>
<name>A0A2G5VPY3_9PELO</name>
<gene>
    <name evidence="2" type="primary">Cnig_chr_I.g3311</name>
    <name evidence="2" type="ORF">B9Z55_003311</name>
</gene>
<accession>A0A2G5VPY3</accession>
<evidence type="ECO:0000259" key="1">
    <source>
        <dbReference type="SMART" id="SM00605"/>
    </source>
</evidence>
<dbReference type="Pfam" id="PF08277">
    <property type="entry name" value="PAN_3"/>
    <property type="match status" value="1"/>
</dbReference>
<dbReference type="AlphaFoldDB" id="A0A2G5VPY3"/>
<dbReference type="SMART" id="SM00605">
    <property type="entry name" value="CW"/>
    <property type="match status" value="1"/>
</dbReference>
<sequence length="268" mass="30193">MNLIYGTPSEFSTSLKFEASWDYCISYCYQMSTCLAAYYQEEFPEICEIFEIGNLAKIQKLNAYSGKFMAVKTTSPSECSVSSNDSLMSGTVSTESTWQNYSIQVSPDFWIIDSSPFFKCPENFKLWQRTKGLWCMGVVPTGEITRLDAQKMCAENFQGVLSGFDSDFEHTSAIKAAVPLVPKSTPYKYYGYYMDGERKTNCRYLNQTGPDCNGNKGFLFSDRFVTTYDHYLWGFDNQPNGMSDNLGTSNCVAMRVNSKDGAGLDDLP</sequence>
<evidence type="ECO:0000313" key="3">
    <source>
        <dbReference type="Proteomes" id="UP000230233"/>
    </source>
</evidence>
<proteinExistence type="predicted"/>
<evidence type="ECO:0000313" key="2">
    <source>
        <dbReference type="EMBL" id="PIC53740.1"/>
    </source>
</evidence>
<dbReference type="PANTHER" id="PTHR47629:SF9">
    <property type="entry name" value="CW DOMAIN-CONTAINING PROTEIN-RELATED"/>
    <property type="match status" value="1"/>
</dbReference>
<comment type="caution">
    <text evidence="2">The sequence shown here is derived from an EMBL/GenBank/DDBJ whole genome shotgun (WGS) entry which is preliminary data.</text>
</comment>